<dbReference type="Proteomes" id="UP001139031">
    <property type="component" value="Unassembled WGS sequence"/>
</dbReference>
<dbReference type="EMBL" id="JAIRAU010000005">
    <property type="protein sequence ID" value="MBZ5709260.1"/>
    <property type="molecule type" value="Genomic_DNA"/>
</dbReference>
<protein>
    <recommendedName>
        <fullName evidence="4">Lipoprotein</fullName>
    </recommendedName>
</protein>
<evidence type="ECO:0008006" key="4">
    <source>
        <dbReference type="Google" id="ProtNLM"/>
    </source>
</evidence>
<feature type="compositionally biased region" description="Low complexity" evidence="1">
    <location>
        <begin position="13"/>
        <end position="28"/>
    </location>
</feature>
<evidence type="ECO:0000313" key="3">
    <source>
        <dbReference type="Proteomes" id="UP001139031"/>
    </source>
</evidence>
<organism evidence="2 3">
    <name type="scientific">Nannocystis pusilla</name>
    <dbReference type="NCBI Taxonomy" id="889268"/>
    <lineage>
        <taxon>Bacteria</taxon>
        <taxon>Pseudomonadati</taxon>
        <taxon>Myxococcota</taxon>
        <taxon>Polyangia</taxon>
        <taxon>Nannocystales</taxon>
        <taxon>Nannocystaceae</taxon>
        <taxon>Nannocystis</taxon>
    </lineage>
</organism>
<evidence type="ECO:0000313" key="2">
    <source>
        <dbReference type="EMBL" id="MBZ5709260.1"/>
    </source>
</evidence>
<keyword evidence="3" id="KW-1185">Reference proteome</keyword>
<comment type="caution">
    <text evidence="2">The sequence shown here is derived from an EMBL/GenBank/DDBJ whole genome shotgun (WGS) entry which is preliminary data.</text>
</comment>
<evidence type="ECO:0000256" key="1">
    <source>
        <dbReference type="SAM" id="MobiDB-lite"/>
    </source>
</evidence>
<feature type="region of interest" description="Disordered" evidence="1">
    <location>
        <begin position="7"/>
        <end position="45"/>
    </location>
</feature>
<sequence length="231" mass="23400">MALAIACGDDVGDQTGTGSTSGATSEVTDPTEPTSGGAGDVCEDPSDVGIGPVVAVHLRNDGDANIFVEALSGCPGATPYDLRDANDAVVQSKSDVCPASCRNVLENGGCECSNVGVCPVSVVRIAPGGVYDSAWSGAVHGTAMLPATCLPDGCEATSCQIEEQAPAGTYTLASRYSKSIPCSPDLCSCEASSEGWCIIAETNGLRLGPTEPPVEVTFSYPDTTDVTLVLE</sequence>
<proteinExistence type="predicted"/>
<name>A0ABS7TM15_9BACT</name>
<dbReference type="RefSeq" id="WP_224191038.1">
    <property type="nucleotide sequence ID" value="NZ_JAIRAU010000005.1"/>
</dbReference>
<accession>A0ABS7TM15</accession>
<gene>
    <name evidence="2" type="ORF">K7C98_08300</name>
</gene>
<reference evidence="2" key="1">
    <citation type="submission" date="2021-08" db="EMBL/GenBank/DDBJ databases">
        <authorList>
            <person name="Stevens D.C."/>
        </authorList>
    </citation>
    <scope>NUCLEOTIDE SEQUENCE</scope>
    <source>
        <strain evidence="2">DSM 53165</strain>
    </source>
</reference>